<evidence type="ECO:0000313" key="1">
    <source>
        <dbReference type="EMBL" id="CAF1394741.1"/>
    </source>
</evidence>
<evidence type="ECO:0000313" key="3">
    <source>
        <dbReference type="Proteomes" id="UP000682733"/>
    </source>
</evidence>
<reference evidence="2" key="1">
    <citation type="submission" date="2021-02" db="EMBL/GenBank/DDBJ databases">
        <authorList>
            <person name="Nowell W R."/>
        </authorList>
    </citation>
    <scope>NUCLEOTIDE SEQUENCE</scope>
</reference>
<accession>A0A8S2S4W2</accession>
<evidence type="ECO:0000313" key="2">
    <source>
        <dbReference type="EMBL" id="CAF4202151.1"/>
    </source>
</evidence>
<name>A0A8S2S4W2_9BILA</name>
<dbReference type="AlphaFoldDB" id="A0A8S2S4W2"/>
<dbReference type="EMBL" id="CAJNOK010025816">
    <property type="protein sequence ID" value="CAF1394741.1"/>
    <property type="molecule type" value="Genomic_DNA"/>
</dbReference>
<dbReference type="Proteomes" id="UP000677228">
    <property type="component" value="Unassembled WGS sequence"/>
</dbReference>
<dbReference type="EMBL" id="CAJOBA010047530">
    <property type="protein sequence ID" value="CAF4202151.1"/>
    <property type="molecule type" value="Genomic_DNA"/>
</dbReference>
<comment type="caution">
    <text evidence="2">The sequence shown here is derived from an EMBL/GenBank/DDBJ whole genome shotgun (WGS) entry which is preliminary data.</text>
</comment>
<gene>
    <name evidence="1" type="ORF">OVA965_LOCUS32750</name>
    <name evidence="2" type="ORF">TMI583_LOCUS33613</name>
</gene>
<protein>
    <submittedName>
        <fullName evidence="2">Uncharacterized protein</fullName>
    </submittedName>
</protein>
<sequence length="106" mass="12477">MKDLLPTIPRETQLLQAQFDYFRINQIPRLFIYTWDDFTEGSIVEPDVRNGTWALLNIRQMIGTFYNETQNVTADQMLIDRWTNYPQLRNCTTIQVTSIPSIDLSC</sequence>
<proteinExistence type="predicted"/>
<dbReference type="Proteomes" id="UP000682733">
    <property type="component" value="Unassembled WGS sequence"/>
</dbReference>
<dbReference type="Gene3D" id="3.20.20.80">
    <property type="entry name" value="Glycosidases"/>
    <property type="match status" value="1"/>
</dbReference>
<organism evidence="2 3">
    <name type="scientific">Didymodactylos carnosus</name>
    <dbReference type="NCBI Taxonomy" id="1234261"/>
    <lineage>
        <taxon>Eukaryota</taxon>
        <taxon>Metazoa</taxon>
        <taxon>Spiralia</taxon>
        <taxon>Gnathifera</taxon>
        <taxon>Rotifera</taxon>
        <taxon>Eurotatoria</taxon>
        <taxon>Bdelloidea</taxon>
        <taxon>Philodinida</taxon>
        <taxon>Philodinidae</taxon>
        <taxon>Didymodactylos</taxon>
    </lineage>
</organism>